<protein>
    <submittedName>
        <fullName evidence="1">Uncharacterized protein</fullName>
    </submittedName>
</protein>
<name>A0A381TD75_9ZZZZ</name>
<evidence type="ECO:0000313" key="1">
    <source>
        <dbReference type="EMBL" id="SVA13684.1"/>
    </source>
</evidence>
<proteinExistence type="predicted"/>
<sequence length="52" mass="6149">MIPTITQRIDALYKESWTLDLTLGTIIYNVHQQHISERLFCKTRSTELDLNK</sequence>
<organism evidence="1">
    <name type="scientific">marine metagenome</name>
    <dbReference type="NCBI Taxonomy" id="408172"/>
    <lineage>
        <taxon>unclassified sequences</taxon>
        <taxon>metagenomes</taxon>
        <taxon>ecological metagenomes</taxon>
    </lineage>
</organism>
<accession>A0A381TD75</accession>
<gene>
    <name evidence="1" type="ORF">METZ01_LOCUS66538</name>
</gene>
<dbReference type="EMBL" id="UINC01004351">
    <property type="protein sequence ID" value="SVA13684.1"/>
    <property type="molecule type" value="Genomic_DNA"/>
</dbReference>
<reference evidence="1" key="1">
    <citation type="submission" date="2018-05" db="EMBL/GenBank/DDBJ databases">
        <authorList>
            <person name="Lanie J.A."/>
            <person name="Ng W.-L."/>
            <person name="Kazmierczak K.M."/>
            <person name="Andrzejewski T.M."/>
            <person name="Davidsen T.M."/>
            <person name="Wayne K.J."/>
            <person name="Tettelin H."/>
            <person name="Glass J.I."/>
            <person name="Rusch D."/>
            <person name="Podicherti R."/>
            <person name="Tsui H.-C.T."/>
            <person name="Winkler M.E."/>
        </authorList>
    </citation>
    <scope>NUCLEOTIDE SEQUENCE</scope>
</reference>
<dbReference type="AlphaFoldDB" id="A0A381TD75"/>